<protein>
    <submittedName>
        <fullName evidence="9">Sugar ABC transporter permease</fullName>
    </submittedName>
</protein>
<evidence type="ECO:0000256" key="4">
    <source>
        <dbReference type="ARBA" id="ARBA00022692"/>
    </source>
</evidence>
<comment type="similarity">
    <text evidence="7">Belongs to the binding-protein-dependent transport system permease family.</text>
</comment>
<evidence type="ECO:0000256" key="7">
    <source>
        <dbReference type="RuleBase" id="RU363032"/>
    </source>
</evidence>
<dbReference type="AlphaFoldDB" id="A0A7Y0L6G4"/>
<evidence type="ECO:0000313" key="10">
    <source>
        <dbReference type="Proteomes" id="UP000533476"/>
    </source>
</evidence>
<keyword evidence="6 7" id="KW-0472">Membrane</keyword>
<evidence type="ECO:0000256" key="1">
    <source>
        <dbReference type="ARBA" id="ARBA00004651"/>
    </source>
</evidence>
<evidence type="ECO:0000256" key="2">
    <source>
        <dbReference type="ARBA" id="ARBA00022448"/>
    </source>
</evidence>
<feature type="domain" description="ABC transmembrane type-1" evidence="8">
    <location>
        <begin position="72"/>
        <end position="282"/>
    </location>
</feature>
<gene>
    <name evidence="9" type="ORF">HIJ39_16365</name>
</gene>
<reference evidence="9 10" key="1">
    <citation type="submission" date="2020-04" db="EMBL/GenBank/DDBJ databases">
        <authorList>
            <person name="Zhang R."/>
            <person name="Schippers A."/>
        </authorList>
    </citation>
    <scope>NUCLEOTIDE SEQUENCE [LARGE SCALE GENOMIC DNA]</scope>
    <source>
        <strain evidence="9 10">DSM 109850</strain>
    </source>
</reference>
<dbReference type="GO" id="GO:0005886">
    <property type="term" value="C:plasma membrane"/>
    <property type="evidence" value="ECO:0007669"/>
    <property type="project" value="UniProtKB-SubCell"/>
</dbReference>
<name>A0A7Y0L6G4_9FIRM</name>
<keyword evidence="3" id="KW-1003">Cell membrane</keyword>
<dbReference type="EMBL" id="JABBVZ010000072">
    <property type="protein sequence ID" value="NMP23908.1"/>
    <property type="molecule type" value="Genomic_DNA"/>
</dbReference>
<evidence type="ECO:0000256" key="3">
    <source>
        <dbReference type="ARBA" id="ARBA00022475"/>
    </source>
</evidence>
<sequence length="294" mass="31960">MMFRGRNRVAMYAAAVPGFLFYVVFAVVPSIATIIISLTNYTSIPGVPAQFVGLQNYVQIFVDEAPGLWNSILDTLIFAAAVVIFQNAAALAVATFLRHKTPLVQFFRSLIFLPVVLGVTVIGLLWALIFNPSGGPAENFLGLFHKSSGFFGSSHIALPLVIFVQIWAMLGFTTLVYLAGMNAIPGELFEAAALDGADRWTVFRQVTFPLIAQSMTVNVLLAAVGALNTYDLIYVLTDGQNNTNTLGMFMFNTAFQGSGDLGLGATLSVVMFIVTLIVAIPLQRYLRRREEDVS</sequence>
<evidence type="ECO:0000259" key="8">
    <source>
        <dbReference type="PROSITE" id="PS50928"/>
    </source>
</evidence>
<keyword evidence="4 7" id="KW-0812">Transmembrane</keyword>
<feature type="transmembrane region" description="Helical" evidence="7">
    <location>
        <begin position="109"/>
        <end position="129"/>
    </location>
</feature>
<evidence type="ECO:0000256" key="5">
    <source>
        <dbReference type="ARBA" id="ARBA00022989"/>
    </source>
</evidence>
<dbReference type="GO" id="GO:0055085">
    <property type="term" value="P:transmembrane transport"/>
    <property type="evidence" value="ECO:0007669"/>
    <property type="project" value="InterPro"/>
</dbReference>
<feature type="transmembrane region" description="Helical" evidence="7">
    <location>
        <begin position="156"/>
        <end position="179"/>
    </location>
</feature>
<dbReference type="Gene3D" id="1.10.3720.10">
    <property type="entry name" value="MetI-like"/>
    <property type="match status" value="1"/>
</dbReference>
<keyword evidence="5 7" id="KW-1133">Transmembrane helix</keyword>
<accession>A0A7Y0L6G4</accession>
<comment type="subcellular location">
    <subcellularLocation>
        <location evidence="1 7">Cell membrane</location>
        <topology evidence="1 7">Multi-pass membrane protein</topology>
    </subcellularLocation>
</comment>
<evidence type="ECO:0000256" key="6">
    <source>
        <dbReference type="ARBA" id="ARBA00023136"/>
    </source>
</evidence>
<dbReference type="PANTHER" id="PTHR30193">
    <property type="entry name" value="ABC TRANSPORTER PERMEASE PROTEIN"/>
    <property type="match status" value="1"/>
</dbReference>
<dbReference type="Proteomes" id="UP000533476">
    <property type="component" value="Unassembled WGS sequence"/>
</dbReference>
<feature type="transmembrane region" description="Helical" evidence="7">
    <location>
        <begin position="76"/>
        <end position="97"/>
    </location>
</feature>
<dbReference type="PANTHER" id="PTHR30193:SF41">
    <property type="entry name" value="DIACETYLCHITOBIOSE UPTAKE SYSTEM PERMEASE PROTEIN NGCF"/>
    <property type="match status" value="1"/>
</dbReference>
<feature type="transmembrane region" description="Helical" evidence="7">
    <location>
        <begin position="261"/>
        <end position="282"/>
    </location>
</feature>
<dbReference type="RefSeq" id="WP_169101576.1">
    <property type="nucleotide sequence ID" value="NZ_JABBVZ010000072.1"/>
</dbReference>
<proteinExistence type="inferred from homology"/>
<keyword evidence="10" id="KW-1185">Reference proteome</keyword>
<evidence type="ECO:0000313" key="9">
    <source>
        <dbReference type="EMBL" id="NMP23908.1"/>
    </source>
</evidence>
<dbReference type="CDD" id="cd06261">
    <property type="entry name" value="TM_PBP2"/>
    <property type="match status" value="1"/>
</dbReference>
<dbReference type="InterPro" id="IPR051393">
    <property type="entry name" value="ABC_transporter_permease"/>
</dbReference>
<dbReference type="SUPFAM" id="SSF161098">
    <property type="entry name" value="MetI-like"/>
    <property type="match status" value="1"/>
</dbReference>
<comment type="caution">
    <text evidence="9">The sequence shown here is derived from an EMBL/GenBank/DDBJ whole genome shotgun (WGS) entry which is preliminary data.</text>
</comment>
<dbReference type="InterPro" id="IPR035906">
    <property type="entry name" value="MetI-like_sf"/>
</dbReference>
<dbReference type="PROSITE" id="PS50928">
    <property type="entry name" value="ABC_TM1"/>
    <property type="match status" value="1"/>
</dbReference>
<dbReference type="Pfam" id="PF00528">
    <property type="entry name" value="BPD_transp_1"/>
    <property type="match status" value="1"/>
</dbReference>
<dbReference type="InterPro" id="IPR000515">
    <property type="entry name" value="MetI-like"/>
</dbReference>
<organism evidence="9 10">
    <name type="scientific">Sulfobacillus harzensis</name>
    <dbReference type="NCBI Taxonomy" id="2729629"/>
    <lineage>
        <taxon>Bacteria</taxon>
        <taxon>Bacillati</taxon>
        <taxon>Bacillota</taxon>
        <taxon>Clostridia</taxon>
        <taxon>Eubacteriales</taxon>
        <taxon>Clostridiales Family XVII. Incertae Sedis</taxon>
        <taxon>Sulfobacillus</taxon>
    </lineage>
</organism>
<feature type="transmembrane region" description="Helical" evidence="7">
    <location>
        <begin position="206"/>
        <end position="227"/>
    </location>
</feature>
<keyword evidence="2 7" id="KW-0813">Transport</keyword>
<feature type="transmembrane region" description="Helical" evidence="7">
    <location>
        <begin position="12"/>
        <end position="38"/>
    </location>
</feature>